<dbReference type="AlphaFoldDB" id="A0A4Z0PJA0"/>
<feature type="transmembrane region" description="Helical" evidence="1">
    <location>
        <begin position="117"/>
        <end position="138"/>
    </location>
</feature>
<feature type="transmembrane region" description="Helical" evidence="1">
    <location>
        <begin position="24"/>
        <end position="42"/>
    </location>
</feature>
<evidence type="ECO:0000256" key="1">
    <source>
        <dbReference type="SAM" id="Phobius"/>
    </source>
</evidence>
<dbReference type="Proteomes" id="UP000297739">
    <property type="component" value="Unassembled WGS sequence"/>
</dbReference>
<evidence type="ECO:0000313" key="3">
    <source>
        <dbReference type="Proteomes" id="UP000297739"/>
    </source>
</evidence>
<keyword evidence="1" id="KW-0472">Membrane</keyword>
<proteinExistence type="predicted"/>
<accession>A0A4Z0PJA0</accession>
<keyword evidence="1" id="KW-1133">Transmembrane helix</keyword>
<dbReference type="InterPro" id="IPR025291">
    <property type="entry name" value="DUF4153"/>
</dbReference>
<protein>
    <submittedName>
        <fullName evidence="2">DUF4153 domain-containing protein</fullName>
    </submittedName>
</protein>
<name>A0A4Z0PJA0_9BACT</name>
<dbReference type="EMBL" id="SRLD01000023">
    <property type="protein sequence ID" value="TGE15441.1"/>
    <property type="molecule type" value="Genomic_DNA"/>
</dbReference>
<evidence type="ECO:0000313" key="2">
    <source>
        <dbReference type="EMBL" id="TGE15441.1"/>
    </source>
</evidence>
<sequence>MLLYGGILYAYMGRILVQWELPKGWVSFLILAFSVAGIFALLLIHPIREAAENTWIRTFARWFYRALFPLLGLLAVAIYTRVQQYGITEERYSVLVLAAWLALIATYFLLRQGRGIIWIPASLAVVALLSVVGPWSAFAVAQRSQHRQLLALSQQYQLLQNGKLDNAGKHQTKLPWEVRKRTSSIFDFFADRNALAQLQPQFSASLQLPDSIRQQPRWKQQQWVSDRLFAASQLFRVDRADEHSGTVPQVSTTFRTEEPKVQPLGRGRYWLPTIATLDYRNLSDDTTEHLLLREGTFRLRSTQYRRRLVLEQLRPDGQWQPVLAAEPGAFVDSLARQHPGENKEEENESIRLPATGMTLTASGKGATLRLFVRYINRTDRQDTVKYEYDGNGLLEFVE</sequence>
<keyword evidence="1" id="KW-0812">Transmembrane</keyword>
<gene>
    <name evidence="2" type="ORF">E5J99_12620</name>
</gene>
<dbReference type="OrthoDB" id="9809196at2"/>
<reference evidence="2 3" key="1">
    <citation type="submission" date="2019-04" db="EMBL/GenBank/DDBJ databases">
        <authorList>
            <person name="Feng G."/>
            <person name="Zhang J."/>
            <person name="Zhu H."/>
        </authorList>
    </citation>
    <scope>NUCLEOTIDE SEQUENCE [LARGE SCALE GENOMIC DNA]</scope>
    <source>
        <strain evidence="2 3">JCM 17223</strain>
    </source>
</reference>
<comment type="caution">
    <text evidence="2">The sequence shown here is derived from an EMBL/GenBank/DDBJ whole genome shotgun (WGS) entry which is preliminary data.</text>
</comment>
<dbReference type="Pfam" id="PF13687">
    <property type="entry name" value="DUF4153"/>
    <property type="match status" value="1"/>
</dbReference>
<feature type="transmembrane region" description="Helical" evidence="1">
    <location>
        <begin position="62"/>
        <end position="80"/>
    </location>
</feature>
<feature type="transmembrane region" description="Helical" evidence="1">
    <location>
        <begin position="92"/>
        <end position="110"/>
    </location>
</feature>
<keyword evidence="3" id="KW-1185">Reference proteome</keyword>
<organism evidence="2 3">
    <name type="scientific">Hymenobacter elongatus</name>
    <dbReference type="NCBI Taxonomy" id="877208"/>
    <lineage>
        <taxon>Bacteria</taxon>
        <taxon>Pseudomonadati</taxon>
        <taxon>Bacteroidota</taxon>
        <taxon>Cytophagia</taxon>
        <taxon>Cytophagales</taxon>
        <taxon>Hymenobacteraceae</taxon>
        <taxon>Hymenobacter</taxon>
    </lineage>
</organism>